<name>A0AAN6UMJ6_9PEZI</name>
<protein>
    <submittedName>
        <fullName evidence="1">Uncharacterized protein</fullName>
    </submittedName>
</protein>
<organism evidence="1 2">
    <name type="scientific">Trichocladium antarcticum</name>
    <dbReference type="NCBI Taxonomy" id="1450529"/>
    <lineage>
        <taxon>Eukaryota</taxon>
        <taxon>Fungi</taxon>
        <taxon>Dikarya</taxon>
        <taxon>Ascomycota</taxon>
        <taxon>Pezizomycotina</taxon>
        <taxon>Sordariomycetes</taxon>
        <taxon>Sordariomycetidae</taxon>
        <taxon>Sordariales</taxon>
        <taxon>Chaetomiaceae</taxon>
        <taxon>Trichocladium</taxon>
    </lineage>
</organism>
<gene>
    <name evidence="1" type="ORF">BT67DRAFT_261287</name>
</gene>
<accession>A0AAN6UMJ6</accession>
<dbReference type="AlphaFoldDB" id="A0AAN6UMJ6"/>
<dbReference type="Proteomes" id="UP001304895">
    <property type="component" value="Unassembled WGS sequence"/>
</dbReference>
<dbReference type="EMBL" id="MU853405">
    <property type="protein sequence ID" value="KAK4135807.1"/>
    <property type="molecule type" value="Genomic_DNA"/>
</dbReference>
<evidence type="ECO:0000313" key="1">
    <source>
        <dbReference type="EMBL" id="KAK4135807.1"/>
    </source>
</evidence>
<sequence length="150" mass="16415">MADECIFTIHAHRHCCGSICCGRLCLVCGFGRFLFRVPGDLGCNCLQTARTRALGWSGRFFIGPTVCGCCVESFCFQFFTLQDQVACVCLDHNVSPVTGSNSRLLRVEQLSRFVLHSRVCHAVVSVPEDGRVFSGLKDENTVGAGMDDRG</sequence>
<evidence type="ECO:0000313" key="2">
    <source>
        <dbReference type="Proteomes" id="UP001304895"/>
    </source>
</evidence>
<reference evidence="1" key="1">
    <citation type="journal article" date="2023" name="Mol. Phylogenet. Evol.">
        <title>Genome-scale phylogeny and comparative genomics of the fungal order Sordariales.</title>
        <authorList>
            <person name="Hensen N."/>
            <person name="Bonometti L."/>
            <person name="Westerberg I."/>
            <person name="Brannstrom I.O."/>
            <person name="Guillou S."/>
            <person name="Cros-Aarteil S."/>
            <person name="Calhoun S."/>
            <person name="Haridas S."/>
            <person name="Kuo A."/>
            <person name="Mondo S."/>
            <person name="Pangilinan J."/>
            <person name="Riley R."/>
            <person name="LaButti K."/>
            <person name="Andreopoulos B."/>
            <person name="Lipzen A."/>
            <person name="Chen C."/>
            <person name="Yan M."/>
            <person name="Daum C."/>
            <person name="Ng V."/>
            <person name="Clum A."/>
            <person name="Steindorff A."/>
            <person name="Ohm R.A."/>
            <person name="Martin F."/>
            <person name="Silar P."/>
            <person name="Natvig D.O."/>
            <person name="Lalanne C."/>
            <person name="Gautier V."/>
            <person name="Ament-Velasquez S.L."/>
            <person name="Kruys A."/>
            <person name="Hutchinson M.I."/>
            <person name="Powell A.J."/>
            <person name="Barry K."/>
            <person name="Miller A.N."/>
            <person name="Grigoriev I.V."/>
            <person name="Debuchy R."/>
            <person name="Gladieux P."/>
            <person name="Hiltunen Thoren M."/>
            <person name="Johannesson H."/>
        </authorList>
    </citation>
    <scope>NUCLEOTIDE SEQUENCE</scope>
    <source>
        <strain evidence="1">CBS 123565</strain>
    </source>
</reference>
<comment type="caution">
    <text evidence="1">The sequence shown here is derived from an EMBL/GenBank/DDBJ whole genome shotgun (WGS) entry which is preliminary data.</text>
</comment>
<proteinExistence type="predicted"/>
<reference evidence="1" key="2">
    <citation type="submission" date="2023-05" db="EMBL/GenBank/DDBJ databases">
        <authorList>
            <consortium name="Lawrence Berkeley National Laboratory"/>
            <person name="Steindorff A."/>
            <person name="Hensen N."/>
            <person name="Bonometti L."/>
            <person name="Westerberg I."/>
            <person name="Brannstrom I.O."/>
            <person name="Guillou S."/>
            <person name="Cros-Aarteil S."/>
            <person name="Calhoun S."/>
            <person name="Haridas S."/>
            <person name="Kuo A."/>
            <person name="Mondo S."/>
            <person name="Pangilinan J."/>
            <person name="Riley R."/>
            <person name="Labutti K."/>
            <person name="Andreopoulos B."/>
            <person name="Lipzen A."/>
            <person name="Chen C."/>
            <person name="Yanf M."/>
            <person name="Daum C."/>
            <person name="Ng V."/>
            <person name="Clum A."/>
            <person name="Ohm R."/>
            <person name="Martin F."/>
            <person name="Silar P."/>
            <person name="Natvig D."/>
            <person name="Lalanne C."/>
            <person name="Gautier V."/>
            <person name="Ament-Velasquez S.L."/>
            <person name="Kruys A."/>
            <person name="Hutchinson M.I."/>
            <person name="Powell A.J."/>
            <person name="Barry K."/>
            <person name="Miller A.N."/>
            <person name="Grigoriev I.V."/>
            <person name="Debuchy R."/>
            <person name="Gladieux P."/>
            <person name="Thoren M.H."/>
            <person name="Johannesson H."/>
        </authorList>
    </citation>
    <scope>NUCLEOTIDE SEQUENCE</scope>
    <source>
        <strain evidence="1">CBS 123565</strain>
    </source>
</reference>
<keyword evidence="2" id="KW-1185">Reference proteome</keyword>